<dbReference type="GO" id="GO:0015074">
    <property type="term" value="P:DNA integration"/>
    <property type="evidence" value="ECO:0007669"/>
    <property type="project" value="InterPro"/>
</dbReference>
<dbReference type="SUPFAM" id="SSF56349">
    <property type="entry name" value="DNA breaking-rejoining enzymes"/>
    <property type="match status" value="1"/>
</dbReference>
<dbReference type="InterPro" id="IPR011010">
    <property type="entry name" value="DNA_brk_join_enz"/>
</dbReference>
<keyword evidence="1" id="KW-0233">DNA recombination</keyword>
<comment type="caution">
    <text evidence="2">The sequence shown here is derived from an EMBL/GenBank/DDBJ whole genome shotgun (WGS) entry which is preliminary data.</text>
</comment>
<proteinExistence type="predicted"/>
<evidence type="ECO:0000313" key="2">
    <source>
        <dbReference type="EMBL" id="KAK0139907.1"/>
    </source>
</evidence>
<dbReference type="PANTHER" id="PTHR35617">
    <property type="entry name" value="PHAGE_INTEGRASE DOMAIN-CONTAINING PROTEIN"/>
    <property type="match status" value="1"/>
</dbReference>
<dbReference type="AlphaFoldDB" id="A0AA47MH08"/>
<dbReference type="Proteomes" id="UP001174136">
    <property type="component" value="Unassembled WGS sequence"/>
</dbReference>
<name>A0AA47MH08_MERPO</name>
<organism evidence="2 3">
    <name type="scientific">Merluccius polli</name>
    <name type="common">Benguela hake</name>
    <name type="synonym">Merluccius cadenati</name>
    <dbReference type="NCBI Taxonomy" id="89951"/>
    <lineage>
        <taxon>Eukaryota</taxon>
        <taxon>Metazoa</taxon>
        <taxon>Chordata</taxon>
        <taxon>Craniata</taxon>
        <taxon>Vertebrata</taxon>
        <taxon>Euteleostomi</taxon>
        <taxon>Actinopterygii</taxon>
        <taxon>Neopterygii</taxon>
        <taxon>Teleostei</taxon>
        <taxon>Neoteleostei</taxon>
        <taxon>Acanthomorphata</taxon>
        <taxon>Zeiogadaria</taxon>
        <taxon>Gadariae</taxon>
        <taxon>Gadiformes</taxon>
        <taxon>Gadoidei</taxon>
        <taxon>Merlucciidae</taxon>
        <taxon>Merluccius</taxon>
    </lineage>
</organism>
<dbReference type="EMBL" id="JAOPHQ010004282">
    <property type="protein sequence ID" value="KAK0139907.1"/>
    <property type="molecule type" value="Genomic_DNA"/>
</dbReference>
<sequence>MASAAPEGGITETLRVVDMLIWGASGHAQALGQSMASMVQARCQVWLSQANIPDQDCMAVVAAPVVPGEVFGPALEGALEQLGLVHGVHQRRLLRQAQARLPIVPFANKVAPALQASLLEVGLGESTLRGYVAAISDGHEALNGLSIGSQPLVSQFLRGAWRLRPSRSCMVPSWDLQGVLEAVSKAPFEPLSEVDLEFLTLKAVFLLAITSARRVSELHALSVHPACLRLGCTLFAQSRHCGPMLIALRLSDKRISCSCVMGGQTRGQAVSKQRLARWVVRAIKLAYGTEGLAPPTGVVAHSTRGMAASLALFQGAPLEDICAAAGWMSSLTFARFYRLNVASAVVASILQAGGQL</sequence>
<evidence type="ECO:0000256" key="1">
    <source>
        <dbReference type="ARBA" id="ARBA00023172"/>
    </source>
</evidence>
<accession>A0AA47MH08</accession>
<keyword evidence="3" id="KW-1185">Reference proteome</keyword>
<gene>
    <name evidence="2" type="ORF">N1851_023183</name>
</gene>
<evidence type="ECO:0008006" key="4">
    <source>
        <dbReference type="Google" id="ProtNLM"/>
    </source>
</evidence>
<dbReference type="PANTHER" id="PTHR35617:SF3">
    <property type="entry name" value="CORE-BINDING (CB) DOMAIN-CONTAINING PROTEIN"/>
    <property type="match status" value="1"/>
</dbReference>
<protein>
    <recommendedName>
        <fullName evidence="4">Tyr recombinase domain-containing protein</fullName>
    </recommendedName>
</protein>
<reference evidence="2" key="1">
    <citation type="journal article" date="2023" name="Front. Mar. Sci.">
        <title>A new Merluccius polli reference genome to investigate the effects of global change in West African waters.</title>
        <authorList>
            <person name="Mateo J.L."/>
            <person name="Blanco-Fernandez C."/>
            <person name="Garcia-Vazquez E."/>
            <person name="Machado-Schiaffino G."/>
        </authorList>
    </citation>
    <scope>NUCLEOTIDE SEQUENCE</scope>
    <source>
        <strain evidence="2">C29</strain>
        <tissue evidence="2">Fin</tissue>
    </source>
</reference>
<evidence type="ECO:0000313" key="3">
    <source>
        <dbReference type="Proteomes" id="UP001174136"/>
    </source>
</evidence>
<dbReference type="InterPro" id="IPR013762">
    <property type="entry name" value="Integrase-like_cat_sf"/>
</dbReference>
<dbReference type="Gene3D" id="1.10.443.10">
    <property type="entry name" value="Intergrase catalytic core"/>
    <property type="match status" value="1"/>
</dbReference>
<dbReference type="GO" id="GO:0003677">
    <property type="term" value="F:DNA binding"/>
    <property type="evidence" value="ECO:0007669"/>
    <property type="project" value="InterPro"/>
</dbReference>
<dbReference type="GO" id="GO:0006310">
    <property type="term" value="P:DNA recombination"/>
    <property type="evidence" value="ECO:0007669"/>
    <property type="project" value="UniProtKB-KW"/>
</dbReference>